<protein>
    <recommendedName>
        <fullName evidence="4">Lipoprotein</fullName>
    </recommendedName>
</protein>
<evidence type="ECO:0000256" key="1">
    <source>
        <dbReference type="SAM" id="SignalP"/>
    </source>
</evidence>
<dbReference type="PROSITE" id="PS51257">
    <property type="entry name" value="PROKAR_LIPOPROTEIN"/>
    <property type="match status" value="1"/>
</dbReference>
<evidence type="ECO:0000313" key="2">
    <source>
        <dbReference type="EMBL" id="CAB3645103.1"/>
    </source>
</evidence>
<dbReference type="EMBL" id="CADIJX010000003">
    <property type="protein sequence ID" value="CAB3645103.1"/>
    <property type="molecule type" value="Genomic_DNA"/>
</dbReference>
<dbReference type="AlphaFoldDB" id="A0A6S6YZP3"/>
<feature type="signal peptide" evidence="1">
    <location>
        <begin position="1"/>
        <end position="20"/>
    </location>
</feature>
<reference evidence="2 3" key="1">
    <citation type="submission" date="2020-04" db="EMBL/GenBank/DDBJ databases">
        <authorList>
            <person name="De Canck E."/>
        </authorList>
    </citation>
    <scope>NUCLEOTIDE SEQUENCE [LARGE SCALE GENOMIC DNA]</scope>
    <source>
        <strain evidence="2 3">LMG 3431</strain>
    </source>
</reference>
<dbReference type="RefSeq" id="WP_175174681.1">
    <property type="nucleotide sequence ID" value="NZ_CADIJX010000003.1"/>
</dbReference>
<keyword evidence="1" id="KW-0732">Signal</keyword>
<accession>A0A6S6YZP3</accession>
<evidence type="ECO:0000313" key="3">
    <source>
        <dbReference type="Proteomes" id="UP000494108"/>
    </source>
</evidence>
<organism evidence="2 3">
    <name type="scientific">Achromobacter pestifer</name>
    <dbReference type="NCBI Taxonomy" id="1353889"/>
    <lineage>
        <taxon>Bacteria</taxon>
        <taxon>Pseudomonadati</taxon>
        <taxon>Pseudomonadota</taxon>
        <taxon>Betaproteobacteria</taxon>
        <taxon>Burkholderiales</taxon>
        <taxon>Alcaligenaceae</taxon>
        <taxon>Achromobacter</taxon>
    </lineage>
</organism>
<evidence type="ECO:0008006" key="4">
    <source>
        <dbReference type="Google" id="ProtNLM"/>
    </source>
</evidence>
<proteinExistence type="predicted"/>
<sequence length="329" mass="34368">MGKKAISVAVALSVALSACGTKPATQPAAVNQIYTSKAVFQETCIQTLPETMARYGDQGKASGAESGILLSLVGALVPSLVDKLTGFVASYAAARAKEYSASNSAATSVVLPEHSSRLVGCVIYSAGLYGDQLSRQTETWPAASLDQLGLAEPPHVYAEWVLHYVDQDKRYLAITPTYLDFSKPQSIRTSSAATKTLSFVIELSAPSNGAKGSADVFAAIPQAGSGKADASSEAGSDPAGKKTLASFPLSYGDVVVGSTFRSRALIGMTTPAQFFDKGSRTFNLRVAAVEVEGGGDFLLKFSEFITENKSKIDPKVSAAIQKLLGTSTD</sequence>
<keyword evidence="3" id="KW-1185">Reference proteome</keyword>
<gene>
    <name evidence="2" type="ORF">LMG3431_02357</name>
</gene>
<name>A0A6S6YZP3_9BURK</name>
<dbReference type="Proteomes" id="UP000494108">
    <property type="component" value="Unassembled WGS sequence"/>
</dbReference>
<feature type="chain" id="PRO_5028844486" description="Lipoprotein" evidence="1">
    <location>
        <begin position="21"/>
        <end position="329"/>
    </location>
</feature>